<comment type="caution">
    <text evidence="1">The sequence shown here is derived from an EMBL/GenBank/DDBJ whole genome shotgun (WGS) entry which is preliminary data.</text>
</comment>
<dbReference type="Proteomes" id="UP001060085">
    <property type="component" value="Linkage Group LG02"/>
</dbReference>
<reference evidence="2" key="1">
    <citation type="journal article" date="2023" name="Nat. Plants">
        <title>Single-cell RNA sequencing provides a high-resolution roadmap for understanding the multicellular compartmentation of specialized metabolism.</title>
        <authorList>
            <person name="Sun S."/>
            <person name="Shen X."/>
            <person name="Li Y."/>
            <person name="Li Y."/>
            <person name="Wang S."/>
            <person name="Li R."/>
            <person name="Zhang H."/>
            <person name="Shen G."/>
            <person name="Guo B."/>
            <person name="Wei J."/>
            <person name="Xu J."/>
            <person name="St-Pierre B."/>
            <person name="Chen S."/>
            <person name="Sun C."/>
        </authorList>
    </citation>
    <scope>NUCLEOTIDE SEQUENCE [LARGE SCALE GENOMIC DNA]</scope>
</reference>
<protein>
    <submittedName>
        <fullName evidence="1">Uncharacterized protein</fullName>
    </submittedName>
</protein>
<accession>A0ACC0BYA5</accession>
<proteinExistence type="predicted"/>
<evidence type="ECO:0000313" key="2">
    <source>
        <dbReference type="Proteomes" id="UP001060085"/>
    </source>
</evidence>
<keyword evidence="2" id="KW-1185">Reference proteome</keyword>
<sequence length="112" mass="13253">MCHPVISYDFSENKTWVVLSVSRKYITSLPRLRRTGTRDRECGLMPMISDVFCITYHMLCRRHINQNVLAKLTELTKDEEVTSRFVNGSWKKLLDEINEQEYLRKLDALKTK</sequence>
<organism evidence="1 2">
    <name type="scientific">Catharanthus roseus</name>
    <name type="common">Madagascar periwinkle</name>
    <name type="synonym">Vinca rosea</name>
    <dbReference type="NCBI Taxonomy" id="4058"/>
    <lineage>
        <taxon>Eukaryota</taxon>
        <taxon>Viridiplantae</taxon>
        <taxon>Streptophyta</taxon>
        <taxon>Embryophyta</taxon>
        <taxon>Tracheophyta</taxon>
        <taxon>Spermatophyta</taxon>
        <taxon>Magnoliopsida</taxon>
        <taxon>eudicotyledons</taxon>
        <taxon>Gunneridae</taxon>
        <taxon>Pentapetalae</taxon>
        <taxon>asterids</taxon>
        <taxon>lamiids</taxon>
        <taxon>Gentianales</taxon>
        <taxon>Apocynaceae</taxon>
        <taxon>Rauvolfioideae</taxon>
        <taxon>Vinceae</taxon>
        <taxon>Catharanthinae</taxon>
        <taxon>Catharanthus</taxon>
    </lineage>
</organism>
<name>A0ACC0BYA5_CATRO</name>
<evidence type="ECO:0000313" key="1">
    <source>
        <dbReference type="EMBL" id="KAI5677678.1"/>
    </source>
</evidence>
<dbReference type="EMBL" id="CM044702">
    <property type="protein sequence ID" value="KAI5677678.1"/>
    <property type="molecule type" value="Genomic_DNA"/>
</dbReference>
<gene>
    <name evidence="1" type="ORF">M9H77_08628</name>
</gene>